<feature type="transmembrane region" description="Helical" evidence="1">
    <location>
        <begin position="106"/>
        <end position="130"/>
    </location>
</feature>
<feature type="transmembrane region" description="Helical" evidence="1">
    <location>
        <begin position="33"/>
        <end position="55"/>
    </location>
</feature>
<organism evidence="2">
    <name type="scientific">bioreactor metagenome</name>
    <dbReference type="NCBI Taxonomy" id="1076179"/>
    <lineage>
        <taxon>unclassified sequences</taxon>
        <taxon>metagenomes</taxon>
        <taxon>ecological metagenomes</taxon>
    </lineage>
</organism>
<gene>
    <name evidence="2" type="ORF">SDC9_158932</name>
</gene>
<keyword evidence="1" id="KW-0812">Transmembrane</keyword>
<reference evidence="2" key="1">
    <citation type="submission" date="2019-08" db="EMBL/GenBank/DDBJ databases">
        <authorList>
            <person name="Kucharzyk K."/>
            <person name="Murdoch R.W."/>
            <person name="Higgins S."/>
            <person name="Loffler F."/>
        </authorList>
    </citation>
    <scope>NUCLEOTIDE SEQUENCE</scope>
</reference>
<feature type="transmembrane region" description="Helical" evidence="1">
    <location>
        <begin position="67"/>
        <end position="86"/>
    </location>
</feature>
<accession>A0A645FB86</accession>
<dbReference type="EMBL" id="VSSQ01057860">
    <property type="protein sequence ID" value="MPN11628.1"/>
    <property type="molecule type" value="Genomic_DNA"/>
</dbReference>
<comment type="caution">
    <text evidence="2">The sequence shown here is derived from an EMBL/GenBank/DDBJ whole genome shotgun (WGS) entry which is preliminary data.</text>
</comment>
<name>A0A645FB86_9ZZZZ</name>
<proteinExistence type="predicted"/>
<protein>
    <submittedName>
        <fullName evidence="2">Uncharacterized protein</fullName>
    </submittedName>
</protein>
<evidence type="ECO:0000313" key="2">
    <source>
        <dbReference type="EMBL" id="MPN11628.1"/>
    </source>
</evidence>
<evidence type="ECO:0000256" key="1">
    <source>
        <dbReference type="SAM" id="Phobius"/>
    </source>
</evidence>
<keyword evidence="1" id="KW-1133">Transmembrane helix</keyword>
<dbReference type="AlphaFoldDB" id="A0A645FB86"/>
<sequence length="157" mass="16793">MAPPDFSFTSSANFFEPASGADPSCTTCPSLKIFTSAFSGAAASCCCCCAGVFAGAGDEQADNKPRIMINTIIAIGFLHFFVNIILNSSLKLFVDSLLMLSINRMFAAGFVGVILMPSPLSVWMCMFAFLDVHALKYVCCPTAYIQHIGRTVPPLLI</sequence>
<keyword evidence="1" id="KW-0472">Membrane</keyword>